<dbReference type="PANTHER" id="PTHR46876:SF1">
    <property type="entry name" value="LOW-DENSITY LIPOPROTEIN RECEPTOR-RELATED PROTEIN 11"/>
    <property type="match status" value="1"/>
</dbReference>
<accession>A0AAD7ZUL7</accession>
<keyword evidence="2" id="KW-1133">Transmembrane helix</keyword>
<keyword evidence="2" id="KW-0812">Transmembrane</keyword>
<reference evidence="3" key="2">
    <citation type="submission" date="2023-05" db="EMBL/GenBank/DDBJ databases">
        <authorList>
            <person name="Fouks B."/>
        </authorList>
    </citation>
    <scope>NUCLEOTIDE SEQUENCE</scope>
    <source>
        <strain evidence="3">Stay&amp;Tobe</strain>
        <tissue evidence="3">Testes</tissue>
    </source>
</reference>
<dbReference type="Proteomes" id="UP001233999">
    <property type="component" value="Unassembled WGS sequence"/>
</dbReference>
<evidence type="ECO:0000313" key="4">
    <source>
        <dbReference type="Proteomes" id="UP001233999"/>
    </source>
</evidence>
<keyword evidence="2" id="KW-0472">Membrane</keyword>
<comment type="caution">
    <text evidence="3">The sequence shown here is derived from an EMBL/GenBank/DDBJ whole genome shotgun (WGS) entry which is preliminary data.</text>
</comment>
<dbReference type="PANTHER" id="PTHR46876">
    <property type="entry name" value="LOW-DENSITY LIPOPROTEIN RECEPTOR-RELATED PROTEIN 11"/>
    <property type="match status" value="1"/>
</dbReference>
<gene>
    <name evidence="3" type="ORF">L9F63_019249</name>
</gene>
<keyword evidence="4" id="KW-1185">Reference proteome</keyword>
<feature type="region of interest" description="Disordered" evidence="1">
    <location>
        <begin position="146"/>
        <end position="238"/>
    </location>
</feature>
<reference evidence="3" key="1">
    <citation type="journal article" date="2023" name="IScience">
        <title>Live-bearing cockroach genome reveals convergent evolutionary mechanisms linked to viviparity in insects and beyond.</title>
        <authorList>
            <person name="Fouks B."/>
            <person name="Harrison M.C."/>
            <person name="Mikhailova A.A."/>
            <person name="Marchal E."/>
            <person name="English S."/>
            <person name="Carruthers M."/>
            <person name="Jennings E.C."/>
            <person name="Chiamaka E.L."/>
            <person name="Frigard R.A."/>
            <person name="Pippel M."/>
            <person name="Attardo G.M."/>
            <person name="Benoit J.B."/>
            <person name="Bornberg-Bauer E."/>
            <person name="Tobe S.S."/>
        </authorList>
    </citation>
    <scope>NUCLEOTIDE SEQUENCE</scope>
    <source>
        <strain evidence="3">Stay&amp;Tobe</strain>
    </source>
</reference>
<organism evidence="3 4">
    <name type="scientific">Diploptera punctata</name>
    <name type="common">Pacific beetle cockroach</name>
    <dbReference type="NCBI Taxonomy" id="6984"/>
    <lineage>
        <taxon>Eukaryota</taxon>
        <taxon>Metazoa</taxon>
        <taxon>Ecdysozoa</taxon>
        <taxon>Arthropoda</taxon>
        <taxon>Hexapoda</taxon>
        <taxon>Insecta</taxon>
        <taxon>Pterygota</taxon>
        <taxon>Neoptera</taxon>
        <taxon>Polyneoptera</taxon>
        <taxon>Dictyoptera</taxon>
        <taxon>Blattodea</taxon>
        <taxon>Blaberoidea</taxon>
        <taxon>Blaberidae</taxon>
        <taxon>Diplopterinae</taxon>
        <taxon>Diploptera</taxon>
    </lineage>
</organism>
<dbReference type="AlphaFoldDB" id="A0AAD7ZUL7"/>
<name>A0AAD7ZUL7_DIPPU</name>
<feature type="compositionally biased region" description="Basic and acidic residues" evidence="1">
    <location>
        <begin position="210"/>
        <end position="235"/>
    </location>
</feature>
<feature type="transmembrane region" description="Helical" evidence="2">
    <location>
        <begin position="341"/>
        <end position="365"/>
    </location>
</feature>
<feature type="compositionally biased region" description="Polar residues" evidence="1">
    <location>
        <begin position="146"/>
        <end position="158"/>
    </location>
</feature>
<evidence type="ECO:0000256" key="1">
    <source>
        <dbReference type="SAM" id="MobiDB-lite"/>
    </source>
</evidence>
<protein>
    <submittedName>
        <fullName evidence="3">Uncharacterized protein</fullName>
    </submittedName>
</protein>
<sequence length="391" mass="43770">AAEIHQSTATAQPASFRLQHWLQTTAAAPMGATTTATNTTIWCNRLNNKYRTTNYMDEKGYQQQQPPPQIPSAAGYQGPVHQYQGSSNREYEDQSSHIFNHKGNGLVADSDRYKYKGIHHSKHNMVKYLAMTISMAAMDQQIITTNGPYRQPSPNWQMPHQPPVQDMNSLDDIPPHMSDNERNLKMNSEGMRGGYNQQQIPPDYYYEDSQEGRFHPQHSHDVEHHAGHAASHGEQENVADGATPIKMKEQKHQNHKFQTSLEAKLEADIAAIPKRKVSSDKHDDESQTNSSIEVTTSKSQAPQAAHGHTSHLKKSHKVEIDIEEVNLSETTEAEPGRPSGAILSLALGLCITGVMVILIGCRLRVVRRRLRRGGKSPYAHDADYLVNGMYL</sequence>
<proteinExistence type="predicted"/>
<feature type="non-terminal residue" evidence="3">
    <location>
        <position position="1"/>
    </location>
</feature>
<feature type="compositionally biased region" description="Polar residues" evidence="1">
    <location>
        <begin position="287"/>
        <end position="302"/>
    </location>
</feature>
<feature type="region of interest" description="Disordered" evidence="1">
    <location>
        <begin position="273"/>
        <end position="317"/>
    </location>
</feature>
<evidence type="ECO:0000313" key="3">
    <source>
        <dbReference type="EMBL" id="KAJ9587225.1"/>
    </source>
</evidence>
<dbReference type="EMBL" id="JASPKZ010006466">
    <property type="protein sequence ID" value="KAJ9587225.1"/>
    <property type="molecule type" value="Genomic_DNA"/>
</dbReference>
<evidence type="ECO:0000256" key="2">
    <source>
        <dbReference type="SAM" id="Phobius"/>
    </source>
</evidence>